<organism evidence="3">
    <name type="scientific">Melampsora larici-populina (strain 98AG31 / pathotype 3-4-7)</name>
    <name type="common">Poplar leaf rust fungus</name>
    <dbReference type="NCBI Taxonomy" id="747676"/>
    <lineage>
        <taxon>Eukaryota</taxon>
        <taxon>Fungi</taxon>
        <taxon>Dikarya</taxon>
        <taxon>Basidiomycota</taxon>
        <taxon>Pucciniomycotina</taxon>
        <taxon>Pucciniomycetes</taxon>
        <taxon>Pucciniales</taxon>
        <taxon>Melampsoraceae</taxon>
        <taxon>Melampsora</taxon>
    </lineage>
</organism>
<dbReference type="OrthoDB" id="10434983at2759"/>
<evidence type="ECO:0000313" key="3">
    <source>
        <dbReference type="Proteomes" id="UP000001072"/>
    </source>
</evidence>
<gene>
    <name evidence="2" type="ORF">MELLADRAFT_94863</name>
</gene>
<feature type="compositionally biased region" description="Basic and acidic residues" evidence="1">
    <location>
        <begin position="130"/>
        <end position="167"/>
    </location>
</feature>
<feature type="region of interest" description="Disordered" evidence="1">
    <location>
        <begin position="101"/>
        <end position="218"/>
    </location>
</feature>
<dbReference type="GeneID" id="18937040"/>
<dbReference type="HOGENOM" id="CLU_030194_1_0_1"/>
<dbReference type="KEGG" id="mlr:MELLADRAFT_94863"/>
<evidence type="ECO:0000313" key="2">
    <source>
        <dbReference type="EMBL" id="EGF99137.1"/>
    </source>
</evidence>
<proteinExistence type="predicted"/>
<dbReference type="InParanoid" id="F4S873"/>
<feature type="compositionally biased region" description="Polar residues" evidence="1">
    <location>
        <begin position="188"/>
        <end position="201"/>
    </location>
</feature>
<evidence type="ECO:0000256" key="1">
    <source>
        <dbReference type="SAM" id="MobiDB-lite"/>
    </source>
</evidence>
<dbReference type="EMBL" id="GL883163">
    <property type="protein sequence ID" value="EGF99137.1"/>
    <property type="molecule type" value="Genomic_DNA"/>
</dbReference>
<dbReference type="RefSeq" id="XP_007417577.1">
    <property type="nucleotide sequence ID" value="XM_007417515.1"/>
</dbReference>
<protein>
    <submittedName>
        <fullName evidence="2">Uncharacterized protein</fullName>
    </submittedName>
</protein>
<dbReference type="Proteomes" id="UP000001072">
    <property type="component" value="Unassembled WGS sequence"/>
</dbReference>
<name>F4S873_MELLP</name>
<accession>F4S873</accession>
<sequence length="597" mass="65700">MVTLGKFQIFEGGTIQSPVKAWVPLEICQKWHHPSLGTLFWPGATCHTWNKSIPAFQPKTHIPNQSFKFMATDFPFNFSAQFGGRGSLDLGNGLDSPSRGGTMVIQSFNNHGSLRNDSFSSLDSPTPRNDGGDIPRGREFQRTPNHEANPGREEVLPRFRERDERSRSPSGQTRGPRDDPQWPPRGFPNQSDLRASNQSDSRGSRGNDLPNRPSSRDQVVDVTQTFSCPLPAPTMLTLQALATRCGLEGPFHAYAIAQAEVFGENNRHLAQVTADSRLLMEIVRVNSKIDTLSEQMVTMTRAVMELASQPEAKRGSASGSATAVVLGSAADESTVKPQWKASPKLLGLINPLALKLLFSPVLEAYTAVKNGLEGYLPNSLFNTMKKKVAKEGQVFAAEHLPRQVYGVEEAPDTQAYASALRLAGKHAREKLHNVLLVGIFDSKTKENIDIPVPHIKGMVQRVAVRCAVAGEKAEVDAVWAATDLPTRGQITYLRREAARVMLKGGRGSESVWRAVDKKLSEVRLKGNEDYTTAFYQIVYDEDRQLFDGKLWFKDLKTREPKVTLDLPSEEAIMARMSAGNARPSGSDTTSVGNPIVN</sequence>
<reference evidence="3" key="1">
    <citation type="journal article" date="2011" name="Proc. Natl. Acad. Sci. U.S.A.">
        <title>Obligate biotrophy features unraveled by the genomic analysis of rust fungi.</title>
        <authorList>
            <person name="Duplessis S."/>
            <person name="Cuomo C.A."/>
            <person name="Lin Y.-C."/>
            <person name="Aerts A."/>
            <person name="Tisserant E."/>
            <person name="Veneault-Fourrey C."/>
            <person name="Joly D.L."/>
            <person name="Hacquard S."/>
            <person name="Amselem J."/>
            <person name="Cantarel B.L."/>
            <person name="Chiu R."/>
            <person name="Coutinho P.M."/>
            <person name="Feau N."/>
            <person name="Field M."/>
            <person name="Frey P."/>
            <person name="Gelhaye E."/>
            <person name="Goldberg J."/>
            <person name="Grabherr M.G."/>
            <person name="Kodira C.D."/>
            <person name="Kohler A."/>
            <person name="Kuees U."/>
            <person name="Lindquist E.A."/>
            <person name="Lucas S.M."/>
            <person name="Mago R."/>
            <person name="Mauceli E."/>
            <person name="Morin E."/>
            <person name="Murat C."/>
            <person name="Pangilinan J.L."/>
            <person name="Park R."/>
            <person name="Pearson M."/>
            <person name="Quesneville H."/>
            <person name="Rouhier N."/>
            <person name="Sakthikumar S."/>
            <person name="Salamov A.A."/>
            <person name="Schmutz J."/>
            <person name="Selles B."/>
            <person name="Shapiro H."/>
            <person name="Tanguay P."/>
            <person name="Tuskan G.A."/>
            <person name="Henrissat B."/>
            <person name="Van de Peer Y."/>
            <person name="Rouze P."/>
            <person name="Ellis J.G."/>
            <person name="Dodds P.N."/>
            <person name="Schein J.E."/>
            <person name="Zhong S."/>
            <person name="Hamelin R.C."/>
            <person name="Grigoriev I.V."/>
            <person name="Szabo L.J."/>
            <person name="Martin F."/>
        </authorList>
    </citation>
    <scope>NUCLEOTIDE SEQUENCE [LARGE SCALE GENOMIC DNA]</scope>
    <source>
        <strain evidence="3">98AG31 / pathotype 3-4-7</strain>
    </source>
</reference>
<dbReference type="AlphaFoldDB" id="F4S873"/>
<feature type="compositionally biased region" description="Polar residues" evidence="1">
    <location>
        <begin position="104"/>
        <end position="127"/>
    </location>
</feature>
<dbReference type="VEuPathDB" id="FungiDB:MELLADRAFT_94863"/>
<keyword evidence="3" id="KW-1185">Reference proteome</keyword>